<sequence length="210" mass="23211">MTDERTAKVNALVALIRSVELDIDARQTLTPEQLATVAHWRVRNEEMATSTARTEAARLAKRIICLDDELKGNHARITEILESTPAAGLLDEIGVGSVNAAVVYTAWSHLGRVRSEAAFAALAGVNPIPASSGNTVRHRLNRGGDRRLNSALHMAVVVRMAHDPVTQAYADRRRGEGKTPREIRRCLKRYLARRLYRLLNALHTTAENGH</sequence>
<dbReference type="Pfam" id="PF02371">
    <property type="entry name" value="Transposase_20"/>
    <property type="match status" value="1"/>
</dbReference>
<organism evidence="2 3">
    <name type="scientific">Corynebacterium glyciniphilum AJ 3170</name>
    <dbReference type="NCBI Taxonomy" id="1404245"/>
    <lineage>
        <taxon>Bacteria</taxon>
        <taxon>Bacillati</taxon>
        <taxon>Actinomycetota</taxon>
        <taxon>Actinomycetes</taxon>
        <taxon>Mycobacteriales</taxon>
        <taxon>Corynebacteriaceae</taxon>
        <taxon>Corynebacterium</taxon>
    </lineage>
</organism>
<dbReference type="eggNOG" id="COG3547">
    <property type="taxonomic scope" value="Bacteria"/>
</dbReference>
<dbReference type="InterPro" id="IPR047650">
    <property type="entry name" value="Transpos_IS110"/>
</dbReference>
<dbReference type="InterPro" id="IPR003346">
    <property type="entry name" value="Transposase_20"/>
</dbReference>
<dbReference type="GO" id="GO:0003677">
    <property type="term" value="F:DNA binding"/>
    <property type="evidence" value="ECO:0007669"/>
    <property type="project" value="InterPro"/>
</dbReference>
<dbReference type="STRING" id="1404245.CGLY_06385"/>
<protein>
    <submittedName>
        <fullName evidence="2">Transposase of ISAar18, IS110 family</fullName>
    </submittedName>
</protein>
<name>X5DSS3_9CORY</name>
<reference evidence="2 3" key="1">
    <citation type="journal article" date="2015" name="Int. J. Syst. Evol. Microbiol.">
        <title>Revisiting Corynebacterium glyciniphilum (ex Kubota et al., 1972) sp. nov., nom. rev., isolated from putrefied banana.</title>
        <authorList>
            <person name="Al-Dilaimi A."/>
            <person name="Bednarz H."/>
            <person name="Lomker A."/>
            <person name="Niehaus K."/>
            <person name="Kalinowski J."/>
            <person name="Ruckert C."/>
        </authorList>
    </citation>
    <scope>NUCLEOTIDE SEQUENCE [LARGE SCALE GENOMIC DNA]</scope>
    <source>
        <strain evidence="2">AJ 3170</strain>
    </source>
</reference>
<dbReference type="PANTHER" id="PTHR33055">
    <property type="entry name" value="TRANSPOSASE FOR INSERTION SEQUENCE ELEMENT IS1111A"/>
    <property type="match status" value="1"/>
</dbReference>
<keyword evidence="3" id="KW-1185">Reference proteome</keyword>
<dbReference type="KEGG" id="cgy:CGLY_06385"/>
<accession>X5DSS3</accession>
<dbReference type="GO" id="GO:0006313">
    <property type="term" value="P:DNA transposition"/>
    <property type="evidence" value="ECO:0007669"/>
    <property type="project" value="InterPro"/>
</dbReference>
<dbReference type="EMBL" id="CP006842">
    <property type="protein sequence ID" value="AHW63722.1"/>
    <property type="molecule type" value="Genomic_DNA"/>
</dbReference>
<dbReference type="PANTHER" id="PTHR33055:SF16">
    <property type="entry name" value="TRANSPOSASE FOR INSERTION SEQUENCE ELEMENT IS1547"/>
    <property type="match status" value="1"/>
</dbReference>
<gene>
    <name evidence="2" type="ORF">CGLY_06385</name>
</gene>
<dbReference type="HOGENOM" id="CLU_052328_2_1_11"/>
<evidence type="ECO:0000313" key="2">
    <source>
        <dbReference type="EMBL" id="AHW63722.1"/>
    </source>
</evidence>
<dbReference type="AlphaFoldDB" id="X5DSS3"/>
<evidence type="ECO:0000313" key="3">
    <source>
        <dbReference type="Proteomes" id="UP000023703"/>
    </source>
</evidence>
<feature type="domain" description="Transposase IS116/IS110/IS902 C-terminal" evidence="1">
    <location>
        <begin position="94"/>
        <end position="169"/>
    </location>
</feature>
<dbReference type="GO" id="GO:0004803">
    <property type="term" value="F:transposase activity"/>
    <property type="evidence" value="ECO:0007669"/>
    <property type="project" value="InterPro"/>
</dbReference>
<evidence type="ECO:0000259" key="1">
    <source>
        <dbReference type="Pfam" id="PF02371"/>
    </source>
</evidence>
<proteinExistence type="predicted"/>
<dbReference type="Proteomes" id="UP000023703">
    <property type="component" value="Chromosome"/>
</dbReference>